<accession>A0A367RE59</accession>
<dbReference type="SUPFAM" id="SSF54928">
    <property type="entry name" value="RNA-binding domain, RBD"/>
    <property type="match status" value="1"/>
</dbReference>
<protein>
    <submittedName>
        <fullName evidence="2">RNA-binding protein</fullName>
    </submittedName>
</protein>
<dbReference type="Gene3D" id="3.30.70.330">
    <property type="match status" value="1"/>
</dbReference>
<dbReference type="EMBL" id="LXQD01000174">
    <property type="protein sequence ID" value="RCJ34110.1"/>
    <property type="molecule type" value="Genomic_DNA"/>
</dbReference>
<proteinExistence type="predicted"/>
<dbReference type="PANTHER" id="PTHR13952:SF9">
    <property type="entry name" value="SERINE_ARGININE REPETITIVE MATRIX PROTEIN 1-LIKE"/>
    <property type="match status" value="1"/>
</dbReference>
<reference evidence="2" key="1">
    <citation type="submission" date="2016-04" db="EMBL/GenBank/DDBJ databases">
        <authorList>
            <person name="Tabuchi Yagui T.R."/>
        </authorList>
    </citation>
    <scope>NUCLEOTIDE SEQUENCE [LARGE SCALE GENOMIC DNA]</scope>
    <source>
        <strain evidence="2">NIES-26</strain>
    </source>
</reference>
<keyword evidence="3" id="KW-1185">Reference proteome</keyword>
<comment type="caution">
    <text evidence="2">The sequence shown here is derived from an EMBL/GenBank/DDBJ whole genome shotgun (WGS) entry which is preliminary data.</text>
</comment>
<dbReference type="GO" id="GO:0000398">
    <property type="term" value="P:mRNA splicing, via spliceosome"/>
    <property type="evidence" value="ECO:0007669"/>
    <property type="project" value="TreeGrafter"/>
</dbReference>
<organism evidence="2 3">
    <name type="scientific">Nostoc minutum NIES-26</name>
    <dbReference type="NCBI Taxonomy" id="1844469"/>
    <lineage>
        <taxon>Bacteria</taxon>
        <taxon>Bacillati</taxon>
        <taxon>Cyanobacteriota</taxon>
        <taxon>Cyanophyceae</taxon>
        <taxon>Nostocales</taxon>
        <taxon>Nostocaceae</taxon>
        <taxon>Nostoc</taxon>
    </lineage>
</organism>
<dbReference type="Pfam" id="PF00076">
    <property type="entry name" value="RRM_1"/>
    <property type="match status" value="1"/>
</dbReference>
<evidence type="ECO:0000313" key="3">
    <source>
        <dbReference type="Proteomes" id="UP000252107"/>
    </source>
</evidence>
<evidence type="ECO:0000259" key="1">
    <source>
        <dbReference type="PROSITE" id="PS50102"/>
    </source>
</evidence>
<dbReference type="Proteomes" id="UP000252107">
    <property type="component" value="Unassembled WGS sequence"/>
</dbReference>
<dbReference type="PANTHER" id="PTHR13952">
    <property type="entry name" value="U1 SMALL NUCLEAR RIBONUCLEOPROTEIN 70 KD"/>
    <property type="match status" value="1"/>
</dbReference>
<dbReference type="InterPro" id="IPR000504">
    <property type="entry name" value="RRM_dom"/>
</dbReference>
<dbReference type="GO" id="GO:0030619">
    <property type="term" value="F:U1 snRNA binding"/>
    <property type="evidence" value="ECO:0007669"/>
    <property type="project" value="TreeGrafter"/>
</dbReference>
<dbReference type="GO" id="GO:0003729">
    <property type="term" value="F:mRNA binding"/>
    <property type="evidence" value="ECO:0007669"/>
    <property type="project" value="TreeGrafter"/>
</dbReference>
<sequence>MSLYVSNFSGQIQENELNQAFSEYGSVKRVQLSINQETGEESGFASVEMETDAEEASAIKALLGSKWIVRRLKVNKAINGLDTSSSSCHL</sequence>
<dbReference type="InterPro" id="IPR012677">
    <property type="entry name" value="Nucleotide-bd_a/b_plait_sf"/>
</dbReference>
<name>A0A367RE59_9NOSO</name>
<dbReference type="SMART" id="SM00360">
    <property type="entry name" value="RRM"/>
    <property type="match status" value="1"/>
</dbReference>
<feature type="domain" description="RRM" evidence="1">
    <location>
        <begin position="1"/>
        <end position="79"/>
    </location>
</feature>
<dbReference type="AlphaFoldDB" id="A0A367RE59"/>
<dbReference type="PROSITE" id="PS50102">
    <property type="entry name" value="RRM"/>
    <property type="match status" value="1"/>
</dbReference>
<dbReference type="InterPro" id="IPR051183">
    <property type="entry name" value="U1_U11-U12_snRNP_70-35kDa"/>
</dbReference>
<dbReference type="InterPro" id="IPR035979">
    <property type="entry name" value="RBD_domain_sf"/>
</dbReference>
<gene>
    <name evidence="2" type="ORF">A6770_17425</name>
</gene>
<evidence type="ECO:0000313" key="2">
    <source>
        <dbReference type="EMBL" id="RCJ34110.1"/>
    </source>
</evidence>